<dbReference type="GO" id="GO:0005886">
    <property type="term" value="C:plasma membrane"/>
    <property type="evidence" value="ECO:0007669"/>
    <property type="project" value="UniProtKB-SubCell"/>
</dbReference>
<feature type="transmembrane region" description="Helical" evidence="12">
    <location>
        <begin position="51"/>
        <end position="75"/>
    </location>
</feature>
<keyword evidence="10 12" id="KW-1133">Transmembrane helix</keyword>
<feature type="transmembrane region" description="Helical" evidence="12">
    <location>
        <begin position="28"/>
        <end position="45"/>
    </location>
</feature>
<feature type="transmembrane region" description="Helical" evidence="12">
    <location>
        <begin position="209"/>
        <end position="236"/>
    </location>
</feature>
<evidence type="ECO:0000256" key="3">
    <source>
        <dbReference type="ARBA" id="ARBA00005985"/>
    </source>
</evidence>
<sequence length="295" mass="32856">MSAFTALQTGPLRRLPDFARLMRLDRPIGTWLLMWPTLCALWLAADGMPSRHILVIFVLGVYLMRAAGCIINDYADRNFDGHVKRTKERPLATGRISAREALTLFAILLVAAFVLVCFTNPFTVMLSFGAAALAALYPFMKRYTHLPQLVLGAAFSWSIPMAFAAVTGSVPAAAWWLFFANLVWTLMYDTQYAMVDRDDDLKIGVKSTAILFGSLDLAILAMLQALVLLLLIGLGLSFSLDGYFWIMLLGIAALFVHQQWLTRHRSREGCFQAFLNNHWVGVVMFAGISLATWPA</sequence>
<dbReference type="Gene3D" id="1.10.357.140">
    <property type="entry name" value="UbiA prenyltransferase"/>
    <property type="match status" value="1"/>
</dbReference>
<comment type="function">
    <text evidence="12">Catalyzes the prenylation of para-hydroxybenzoate (PHB) with an all-trans polyprenyl group. Mediates the second step in the final reaction sequence of ubiquinone-8 (UQ-8) biosynthesis, which is the condensation of the polyisoprenoid side chain with PHB, generating the first membrane-bound Q intermediate 3-octaprenyl-4-hydroxybenzoate.</text>
</comment>
<feature type="transmembrane region" description="Helical" evidence="12">
    <location>
        <begin position="242"/>
        <end position="261"/>
    </location>
</feature>
<keyword evidence="6 12" id="KW-0808">Transferase</keyword>
<keyword evidence="5 12" id="KW-0997">Cell inner membrane</keyword>
<dbReference type="KEGG" id="haa:A5892_02020"/>
<dbReference type="RefSeq" id="WP_064121373.1">
    <property type="nucleotide sequence ID" value="NZ_CP015243.1"/>
</dbReference>
<accession>A0A172YAZ1</accession>
<dbReference type="GO" id="GO:0008412">
    <property type="term" value="F:4-hydroxybenzoate polyprenyltransferase activity"/>
    <property type="evidence" value="ECO:0007669"/>
    <property type="project" value="UniProtKB-UniRule"/>
</dbReference>
<dbReference type="EMBL" id="CP015243">
    <property type="protein sequence ID" value="ANF56390.1"/>
    <property type="molecule type" value="Genomic_DNA"/>
</dbReference>
<comment type="cofactor">
    <cofactor evidence="1 12">
        <name>Mg(2+)</name>
        <dbReference type="ChEBI" id="CHEBI:18420"/>
    </cofactor>
</comment>
<keyword evidence="4 12" id="KW-1003">Cell membrane</keyword>
<dbReference type="CDD" id="cd13959">
    <property type="entry name" value="PT_UbiA_COQ2"/>
    <property type="match status" value="1"/>
</dbReference>
<dbReference type="Proteomes" id="UP000077875">
    <property type="component" value="Chromosome"/>
</dbReference>
<evidence type="ECO:0000256" key="9">
    <source>
        <dbReference type="ARBA" id="ARBA00022842"/>
    </source>
</evidence>
<feature type="transmembrane region" description="Helical" evidence="12">
    <location>
        <begin position="273"/>
        <end position="293"/>
    </location>
</feature>
<dbReference type="PROSITE" id="PS00943">
    <property type="entry name" value="UBIA"/>
    <property type="match status" value="1"/>
</dbReference>
<dbReference type="InterPro" id="IPR006370">
    <property type="entry name" value="HB_polyprenyltransferase-like"/>
</dbReference>
<dbReference type="Pfam" id="PF01040">
    <property type="entry name" value="UbiA"/>
    <property type="match status" value="1"/>
</dbReference>
<gene>
    <name evidence="12 14" type="primary">ubiA</name>
    <name evidence="14" type="ORF">A5892_02020</name>
</gene>
<dbReference type="Gene3D" id="1.20.120.1780">
    <property type="entry name" value="UbiA prenyltransferase"/>
    <property type="match status" value="1"/>
</dbReference>
<dbReference type="PANTHER" id="PTHR11048:SF28">
    <property type="entry name" value="4-HYDROXYBENZOATE POLYPRENYLTRANSFERASE, MITOCHONDRIAL"/>
    <property type="match status" value="1"/>
</dbReference>
<keyword evidence="7 12" id="KW-0831">Ubiquinone biosynthesis</keyword>
<organism evidence="14 15">
    <name type="scientific">Halotalea alkalilenta</name>
    <dbReference type="NCBI Taxonomy" id="376489"/>
    <lineage>
        <taxon>Bacteria</taxon>
        <taxon>Pseudomonadati</taxon>
        <taxon>Pseudomonadota</taxon>
        <taxon>Gammaproteobacteria</taxon>
        <taxon>Oceanospirillales</taxon>
        <taxon>Halomonadaceae</taxon>
        <taxon>Halotalea</taxon>
    </lineage>
</organism>
<evidence type="ECO:0000256" key="11">
    <source>
        <dbReference type="ARBA" id="ARBA00023136"/>
    </source>
</evidence>
<evidence type="ECO:0000256" key="12">
    <source>
        <dbReference type="HAMAP-Rule" id="MF_01635"/>
    </source>
</evidence>
<evidence type="ECO:0000256" key="5">
    <source>
        <dbReference type="ARBA" id="ARBA00022519"/>
    </source>
</evidence>
<name>A0A172YAZ1_9GAMM</name>
<dbReference type="AlphaFoldDB" id="A0A172YAZ1"/>
<evidence type="ECO:0000313" key="15">
    <source>
        <dbReference type="Proteomes" id="UP000077875"/>
    </source>
</evidence>
<dbReference type="EC" id="2.5.1.39" evidence="12 13"/>
<keyword evidence="11 12" id="KW-0472">Membrane</keyword>
<evidence type="ECO:0000256" key="8">
    <source>
        <dbReference type="ARBA" id="ARBA00022692"/>
    </source>
</evidence>
<protein>
    <recommendedName>
        <fullName evidence="12 13">4-hydroxybenzoate octaprenyltransferase</fullName>
        <ecNumber evidence="12 13">2.5.1.39</ecNumber>
    </recommendedName>
    <alternativeName>
        <fullName evidence="12">4-HB polyprenyltransferase</fullName>
    </alternativeName>
</protein>
<dbReference type="HAMAP" id="MF_01635">
    <property type="entry name" value="UbiA"/>
    <property type="match status" value="1"/>
</dbReference>
<dbReference type="STRING" id="376489.A5892_02020"/>
<comment type="similarity">
    <text evidence="3 12">Belongs to the UbiA prenyltransferase family.</text>
</comment>
<evidence type="ECO:0000256" key="6">
    <source>
        <dbReference type="ARBA" id="ARBA00022679"/>
    </source>
</evidence>
<keyword evidence="9 12" id="KW-0460">Magnesium</keyword>
<evidence type="ECO:0000256" key="2">
    <source>
        <dbReference type="ARBA" id="ARBA00004141"/>
    </source>
</evidence>
<dbReference type="InterPro" id="IPR030470">
    <property type="entry name" value="UbiA_prenylTrfase_CS"/>
</dbReference>
<feature type="transmembrane region" description="Helical" evidence="12">
    <location>
        <begin position="96"/>
        <end position="116"/>
    </location>
</feature>
<evidence type="ECO:0000313" key="14">
    <source>
        <dbReference type="EMBL" id="ANF56390.1"/>
    </source>
</evidence>
<evidence type="ECO:0000256" key="7">
    <source>
        <dbReference type="ARBA" id="ARBA00022688"/>
    </source>
</evidence>
<keyword evidence="8 12" id="KW-0812">Transmembrane</keyword>
<dbReference type="PANTHER" id="PTHR11048">
    <property type="entry name" value="PRENYLTRANSFERASES"/>
    <property type="match status" value="1"/>
</dbReference>
<dbReference type="FunFam" id="1.10.357.140:FF:000002">
    <property type="entry name" value="4-hydroxybenzoate octaprenyltransferase"/>
    <property type="match status" value="1"/>
</dbReference>
<dbReference type="InterPro" id="IPR044878">
    <property type="entry name" value="UbiA_sf"/>
</dbReference>
<comment type="pathway">
    <text evidence="12">Cofactor biosynthesis; ubiquinone biosynthesis.</text>
</comment>
<evidence type="ECO:0000256" key="1">
    <source>
        <dbReference type="ARBA" id="ARBA00001946"/>
    </source>
</evidence>
<keyword evidence="15" id="KW-1185">Reference proteome</keyword>
<dbReference type="GO" id="GO:0006744">
    <property type="term" value="P:ubiquinone biosynthetic process"/>
    <property type="evidence" value="ECO:0007669"/>
    <property type="project" value="UniProtKB-UniRule"/>
</dbReference>
<dbReference type="InterPro" id="IPR039653">
    <property type="entry name" value="Prenyltransferase"/>
</dbReference>
<dbReference type="NCBIfam" id="TIGR01474">
    <property type="entry name" value="ubiA_proteo"/>
    <property type="match status" value="1"/>
</dbReference>
<dbReference type="UniPathway" id="UPA00232"/>
<evidence type="ECO:0000256" key="10">
    <source>
        <dbReference type="ARBA" id="ARBA00022989"/>
    </source>
</evidence>
<evidence type="ECO:0000256" key="4">
    <source>
        <dbReference type="ARBA" id="ARBA00022475"/>
    </source>
</evidence>
<proteinExistence type="inferred from homology"/>
<comment type="subcellular location">
    <subcellularLocation>
        <location evidence="12">Cell inner membrane</location>
        <topology evidence="12">Multi-pass membrane protein</topology>
    </subcellularLocation>
    <subcellularLocation>
        <location evidence="2">Membrane</location>
        <topology evidence="2">Multi-pass membrane protein</topology>
    </subcellularLocation>
</comment>
<evidence type="ECO:0000256" key="13">
    <source>
        <dbReference type="NCBIfam" id="TIGR01474"/>
    </source>
</evidence>
<comment type="catalytic activity">
    <reaction evidence="12">
        <text>all-trans-octaprenyl diphosphate + 4-hydroxybenzoate = 4-hydroxy-3-(all-trans-octaprenyl)benzoate + diphosphate</text>
        <dbReference type="Rhea" id="RHEA:27782"/>
        <dbReference type="ChEBI" id="CHEBI:1617"/>
        <dbReference type="ChEBI" id="CHEBI:17879"/>
        <dbReference type="ChEBI" id="CHEBI:33019"/>
        <dbReference type="ChEBI" id="CHEBI:57711"/>
        <dbReference type="EC" id="2.5.1.39"/>
    </reaction>
</comment>
<reference evidence="14 15" key="1">
    <citation type="submission" date="2016-04" db="EMBL/GenBank/DDBJ databases">
        <title>Complete Genome Sequence of Halotalea alkalilenta IHB B 13600.</title>
        <authorList>
            <person name="Swarnkar M.K."/>
            <person name="Sharma A."/>
            <person name="Kaushal K."/>
            <person name="Soni R."/>
            <person name="Rana S."/>
            <person name="Singh A.K."/>
            <person name="Gulati A."/>
        </authorList>
    </citation>
    <scope>NUCLEOTIDE SEQUENCE [LARGE SCALE GENOMIC DNA]</scope>
    <source>
        <strain evidence="14 15">IHB B 13600</strain>
    </source>
</reference>
<dbReference type="FunFam" id="1.20.120.1780:FF:000001">
    <property type="entry name" value="4-hydroxybenzoate octaprenyltransferase"/>
    <property type="match status" value="1"/>
</dbReference>
<dbReference type="InterPro" id="IPR000537">
    <property type="entry name" value="UbiA_prenyltransferase"/>
</dbReference>